<name>A0A6V7TZA9_MELEN</name>
<evidence type="ECO:0000313" key="3">
    <source>
        <dbReference type="Proteomes" id="UP000580250"/>
    </source>
</evidence>
<accession>A0A6V7TZA9</accession>
<protein>
    <submittedName>
        <fullName evidence="2">Uncharacterized protein</fullName>
    </submittedName>
</protein>
<keyword evidence="1" id="KW-1133">Transmembrane helix</keyword>
<feature type="transmembrane region" description="Helical" evidence="1">
    <location>
        <begin position="37"/>
        <end position="62"/>
    </location>
</feature>
<dbReference type="Pfam" id="PF10326">
    <property type="entry name" value="7TM_GPCR_Str"/>
    <property type="match status" value="1"/>
</dbReference>
<reference evidence="2 3" key="1">
    <citation type="submission" date="2020-08" db="EMBL/GenBank/DDBJ databases">
        <authorList>
            <person name="Koutsovoulos G."/>
            <person name="Danchin GJ E."/>
        </authorList>
    </citation>
    <scope>NUCLEOTIDE SEQUENCE [LARGE SCALE GENOMIC DNA]</scope>
</reference>
<comment type="caution">
    <text evidence="2">The sequence shown here is derived from an EMBL/GenBank/DDBJ whole genome shotgun (WGS) entry which is preliminary data.</text>
</comment>
<feature type="transmembrane region" description="Helical" evidence="1">
    <location>
        <begin position="6"/>
        <end position="25"/>
    </location>
</feature>
<keyword evidence="1" id="KW-0812">Transmembrane</keyword>
<dbReference type="Proteomes" id="UP000580250">
    <property type="component" value="Unassembled WGS sequence"/>
</dbReference>
<dbReference type="AlphaFoldDB" id="A0A6V7TZA9"/>
<gene>
    <name evidence="2" type="ORF">MENT_LOCUS5873</name>
</gene>
<proteinExistence type="predicted"/>
<feature type="transmembrane region" description="Helical" evidence="1">
    <location>
        <begin position="82"/>
        <end position="105"/>
    </location>
</feature>
<evidence type="ECO:0000313" key="2">
    <source>
        <dbReference type="EMBL" id="CAD2138727.1"/>
    </source>
</evidence>
<dbReference type="SUPFAM" id="SSF81321">
    <property type="entry name" value="Family A G protein-coupled receptor-like"/>
    <property type="match status" value="1"/>
</dbReference>
<dbReference type="Gene3D" id="1.20.1070.10">
    <property type="entry name" value="Rhodopsin 7-helix transmembrane proteins"/>
    <property type="match status" value="1"/>
</dbReference>
<keyword evidence="1" id="KW-0472">Membrane</keyword>
<dbReference type="InterPro" id="IPR019428">
    <property type="entry name" value="7TM_GPCR_serpentine_rcpt_Str"/>
</dbReference>
<organism evidence="2 3">
    <name type="scientific">Meloidogyne enterolobii</name>
    <name type="common">Root-knot nematode worm</name>
    <name type="synonym">Meloidogyne mayaguensis</name>
    <dbReference type="NCBI Taxonomy" id="390850"/>
    <lineage>
        <taxon>Eukaryota</taxon>
        <taxon>Metazoa</taxon>
        <taxon>Ecdysozoa</taxon>
        <taxon>Nematoda</taxon>
        <taxon>Chromadorea</taxon>
        <taxon>Rhabditida</taxon>
        <taxon>Tylenchina</taxon>
        <taxon>Tylenchomorpha</taxon>
        <taxon>Tylenchoidea</taxon>
        <taxon>Meloidogynidae</taxon>
        <taxon>Meloidogyninae</taxon>
        <taxon>Meloidogyne</taxon>
    </lineage>
</organism>
<dbReference type="EMBL" id="CAJEWN010000022">
    <property type="protein sequence ID" value="CAD2138727.1"/>
    <property type="molecule type" value="Genomic_DNA"/>
</dbReference>
<evidence type="ECO:0000256" key="1">
    <source>
        <dbReference type="SAM" id="Phobius"/>
    </source>
</evidence>
<sequence length="123" mass="14496">MLISYLIIFICGFKMVYYVNLHVGLDQNMKRLLKQLTKTLIILTIIPFINQLLAILTIFTKYNNKTNNSQDTNTILIYNNKLIVYIFLSFFTHFIPVFNPIVCIITNKPYKEAVLNRLRIHPQ</sequence>